<evidence type="ECO:0000313" key="5">
    <source>
        <dbReference type="Proteomes" id="UP000239001"/>
    </source>
</evidence>
<evidence type="ECO:0000259" key="3">
    <source>
        <dbReference type="Pfam" id="PF13205"/>
    </source>
</evidence>
<name>A0A2T1LQB9_9CHRO</name>
<organism evidence="4 5">
    <name type="scientific">Aphanothece hegewaldii CCALA 016</name>
    <dbReference type="NCBI Taxonomy" id="2107694"/>
    <lineage>
        <taxon>Bacteria</taxon>
        <taxon>Bacillati</taxon>
        <taxon>Cyanobacteriota</taxon>
        <taxon>Cyanophyceae</taxon>
        <taxon>Oscillatoriophycideae</taxon>
        <taxon>Chroococcales</taxon>
        <taxon>Aphanothecaceae</taxon>
        <taxon>Aphanothece</taxon>
    </lineage>
</organism>
<dbReference type="AlphaFoldDB" id="A0A2T1LQB9"/>
<dbReference type="InterPro" id="IPR014755">
    <property type="entry name" value="Cu-Rt/internalin_Ig-like"/>
</dbReference>
<comment type="caution">
    <text evidence="4">The sequence shown here is derived from an EMBL/GenBank/DDBJ whole genome shotgun (WGS) entry which is preliminary data.</text>
</comment>
<dbReference type="InterPro" id="IPR015943">
    <property type="entry name" value="WD40/YVTN_repeat-like_dom_sf"/>
</dbReference>
<dbReference type="Proteomes" id="UP000239001">
    <property type="component" value="Unassembled WGS sequence"/>
</dbReference>
<dbReference type="EMBL" id="PXOH01000106">
    <property type="protein sequence ID" value="PSF25975.1"/>
    <property type="molecule type" value="Genomic_DNA"/>
</dbReference>
<dbReference type="SUPFAM" id="SSF63829">
    <property type="entry name" value="Calcium-dependent phosphotriesterase"/>
    <property type="match status" value="1"/>
</dbReference>
<dbReference type="Gene3D" id="2.130.10.10">
    <property type="entry name" value="YVTN repeat-like/Quinoprotein amine dehydrogenase"/>
    <property type="match status" value="1"/>
</dbReference>
<feature type="compositionally biased region" description="Pro residues" evidence="2">
    <location>
        <begin position="80"/>
        <end position="90"/>
    </location>
</feature>
<feature type="region of interest" description="Disordered" evidence="2">
    <location>
        <begin position="48"/>
        <end position="90"/>
    </location>
</feature>
<reference evidence="4 5" key="1">
    <citation type="submission" date="2018-03" db="EMBL/GenBank/DDBJ databases">
        <title>The ancient ancestry and fast evolution of plastids.</title>
        <authorList>
            <person name="Moore K.R."/>
            <person name="Magnabosco C."/>
            <person name="Momper L."/>
            <person name="Gold D.A."/>
            <person name="Bosak T."/>
            <person name="Fournier G.P."/>
        </authorList>
    </citation>
    <scope>NUCLEOTIDE SEQUENCE [LARGE SCALE GENOMIC DNA]</scope>
    <source>
        <strain evidence="4 5">CCALA 016</strain>
    </source>
</reference>
<dbReference type="RefSeq" id="WP_181280754.1">
    <property type="nucleotide sequence ID" value="NZ_PXOH01000106.1"/>
</dbReference>
<feature type="non-terminal residue" evidence="4">
    <location>
        <position position="475"/>
    </location>
</feature>
<protein>
    <recommendedName>
        <fullName evidence="3">SbsA Ig-like domain-containing protein</fullName>
    </recommendedName>
</protein>
<accession>A0A2T1LQB9</accession>
<dbReference type="Gene3D" id="2.60.40.1220">
    <property type="match status" value="1"/>
</dbReference>
<keyword evidence="1" id="KW-0732">Signal</keyword>
<evidence type="ECO:0000313" key="4">
    <source>
        <dbReference type="EMBL" id="PSF25975.1"/>
    </source>
</evidence>
<feature type="domain" description="SbsA Ig-like" evidence="3">
    <location>
        <begin position="373"/>
        <end position="468"/>
    </location>
</feature>
<dbReference type="Pfam" id="PF13205">
    <property type="entry name" value="Big_5"/>
    <property type="match status" value="1"/>
</dbReference>
<gene>
    <name evidence="4" type="ORF">C7H19_25165</name>
</gene>
<keyword evidence="5" id="KW-1185">Reference proteome</keyword>
<feature type="non-terminal residue" evidence="4">
    <location>
        <position position="1"/>
    </location>
</feature>
<proteinExistence type="predicted"/>
<sequence>VKHVTVYVSENGGNFTIWKRQTTDTEGVFLGQEGKTYEFLVLATDEAGNTEKPNGITVPDDGSSPDLGTLPTVEQTSEPPIQPAPDPNPDAVPNNLFIIASQNIPNTLSLIQRSEFEQVLRPFTAQAFATGIPVSHAQIGPMAIVIQEDGSVIASGGVNRGSLFSIPQTGGTANLLAELAHPLFDLAIAPDGQLWAATGGGPLLKLDRTTGAIIKQYGDGITQSLAINAQTGQIYVSSSNGIEIFDPITETFTHFSDRRVGNLAFAPDGTLWAARWPERGEIVRFDETGQAQLMLLFDKPIDSLAFGQQNTRLAGLLFVSSNNGELLMVDLATRQFLTVASGGSRGDIVETTTDGRVLLSQSQQIDVLNPLAAPQVTFTNPAPDAIVALPNSTLTVTFNSDMLVGSGTEAFSVLNKANFVLDGESQEPLTPQTVRYDATTRTAYLSFAALEADHYELQVSNQLQSNAGIAIEQVY</sequence>
<reference evidence="4 5" key="2">
    <citation type="submission" date="2018-03" db="EMBL/GenBank/DDBJ databases">
        <authorList>
            <person name="Keele B.F."/>
        </authorList>
    </citation>
    <scope>NUCLEOTIDE SEQUENCE [LARGE SCALE GENOMIC DNA]</scope>
    <source>
        <strain evidence="4 5">CCALA 016</strain>
    </source>
</reference>
<evidence type="ECO:0000256" key="1">
    <source>
        <dbReference type="ARBA" id="ARBA00022729"/>
    </source>
</evidence>
<evidence type="ECO:0000256" key="2">
    <source>
        <dbReference type="SAM" id="MobiDB-lite"/>
    </source>
</evidence>
<dbReference type="InterPro" id="IPR032812">
    <property type="entry name" value="SbsA_Ig"/>
</dbReference>